<evidence type="ECO:0000313" key="2">
    <source>
        <dbReference type="Proteomes" id="UP001054945"/>
    </source>
</evidence>
<dbReference type="EMBL" id="BPLR01008323">
    <property type="protein sequence ID" value="GIY23846.1"/>
    <property type="molecule type" value="Genomic_DNA"/>
</dbReference>
<dbReference type="AlphaFoldDB" id="A0AAV4RTY8"/>
<sequence length="77" mass="8733">MSTQQKSSKELSIEESFKPSVKMPFRDSSTDRELLVNRSPTVEVRALLRPRNLHQKEPPLIFGPGHFGGNYCFCGPK</sequence>
<name>A0AAV4RTY8_CAEEX</name>
<evidence type="ECO:0000313" key="1">
    <source>
        <dbReference type="EMBL" id="GIY23846.1"/>
    </source>
</evidence>
<organism evidence="1 2">
    <name type="scientific">Caerostris extrusa</name>
    <name type="common">Bark spider</name>
    <name type="synonym">Caerostris bankana</name>
    <dbReference type="NCBI Taxonomy" id="172846"/>
    <lineage>
        <taxon>Eukaryota</taxon>
        <taxon>Metazoa</taxon>
        <taxon>Ecdysozoa</taxon>
        <taxon>Arthropoda</taxon>
        <taxon>Chelicerata</taxon>
        <taxon>Arachnida</taxon>
        <taxon>Araneae</taxon>
        <taxon>Araneomorphae</taxon>
        <taxon>Entelegynae</taxon>
        <taxon>Araneoidea</taxon>
        <taxon>Araneidae</taxon>
        <taxon>Caerostris</taxon>
    </lineage>
</organism>
<protein>
    <submittedName>
        <fullName evidence="1">Uncharacterized protein</fullName>
    </submittedName>
</protein>
<reference evidence="1 2" key="1">
    <citation type="submission" date="2021-06" db="EMBL/GenBank/DDBJ databases">
        <title>Caerostris extrusa draft genome.</title>
        <authorList>
            <person name="Kono N."/>
            <person name="Arakawa K."/>
        </authorList>
    </citation>
    <scope>NUCLEOTIDE SEQUENCE [LARGE SCALE GENOMIC DNA]</scope>
</reference>
<proteinExistence type="predicted"/>
<comment type="caution">
    <text evidence="1">The sequence shown here is derived from an EMBL/GenBank/DDBJ whole genome shotgun (WGS) entry which is preliminary data.</text>
</comment>
<gene>
    <name evidence="1" type="ORF">CEXT_261631</name>
</gene>
<accession>A0AAV4RTY8</accession>
<keyword evidence="2" id="KW-1185">Reference proteome</keyword>
<dbReference type="Proteomes" id="UP001054945">
    <property type="component" value="Unassembled WGS sequence"/>
</dbReference>